<evidence type="ECO:0000313" key="1">
    <source>
        <dbReference type="EMBL" id="KAI7982891.1"/>
    </source>
</evidence>
<gene>
    <name evidence="1" type="ORF">LOK49_LG15G01206</name>
</gene>
<accession>A0ACC0F485</accession>
<sequence>MSKAEVDVPLKGGFSFDLCRMNEMLSKKGVQAPKFLKTDSTIVGLIFQAYGVILGVDTRATKGPIVVDKNCEKIHFMVPNIYYCGAGTAADTEAVTNMFSSQLQLHRYHTGQKSRVIMALTLLKSHLFRCSSPLQSKASSNLAIAIRARCKVDDPTT</sequence>
<dbReference type="EMBL" id="CM045768">
    <property type="protein sequence ID" value="KAI7982891.1"/>
    <property type="molecule type" value="Genomic_DNA"/>
</dbReference>
<evidence type="ECO:0000313" key="2">
    <source>
        <dbReference type="Proteomes" id="UP001060215"/>
    </source>
</evidence>
<keyword evidence="1" id="KW-0647">Proteasome</keyword>
<protein>
    <submittedName>
        <fullName evidence="1">Proteasome subunit beta type-7-A</fullName>
    </submittedName>
</protein>
<reference evidence="1 2" key="1">
    <citation type="journal article" date="2022" name="Plant J.">
        <title>Chromosome-level genome of Camellia lanceoleosa provides a valuable resource for understanding genome evolution and self-incompatibility.</title>
        <authorList>
            <person name="Gong W."/>
            <person name="Xiao S."/>
            <person name="Wang L."/>
            <person name="Liao Z."/>
            <person name="Chang Y."/>
            <person name="Mo W."/>
            <person name="Hu G."/>
            <person name="Li W."/>
            <person name="Zhao G."/>
            <person name="Zhu H."/>
            <person name="Hu X."/>
            <person name="Ji K."/>
            <person name="Xiang X."/>
            <person name="Song Q."/>
            <person name="Yuan D."/>
            <person name="Jin S."/>
            <person name="Zhang L."/>
        </authorList>
    </citation>
    <scope>NUCLEOTIDE SEQUENCE [LARGE SCALE GENOMIC DNA]</scope>
    <source>
        <strain evidence="1">SQ_2022a</strain>
    </source>
</reference>
<proteinExistence type="predicted"/>
<comment type="caution">
    <text evidence="1">The sequence shown here is derived from an EMBL/GenBank/DDBJ whole genome shotgun (WGS) entry which is preliminary data.</text>
</comment>
<dbReference type="Proteomes" id="UP001060215">
    <property type="component" value="Chromosome 11"/>
</dbReference>
<name>A0ACC0F485_9ERIC</name>
<keyword evidence="2" id="KW-1185">Reference proteome</keyword>
<organism evidence="1 2">
    <name type="scientific">Camellia lanceoleosa</name>
    <dbReference type="NCBI Taxonomy" id="1840588"/>
    <lineage>
        <taxon>Eukaryota</taxon>
        <taxon>Viridiplantae</taxon>
        <taxon>Streptophyta</taxon>
        <taxon>Embryophyta</taxon>
        <taxon>Tracheophyta</taxon>
        <taxon>Spermatophyta</taxon>
        <taxon>Magnoliopsida</taxon>
        <taxon>eudicotyledons</taxon>
        <taxon>Gunneridae</taxon>
        <taxon>Pentapetalae</taxon>
        <taxon>asterids</taxon>
        <taxon>Ericales</taxon>
        <taxon>Theaceae</taxon>
        <taxon>Camellia</taxon>
    </lineage>
</organism>